<dbReference type="AlphaFoldDB" id="A0A4Y2LA55"/>
<proteinExistence type="predicted"/>
<evidence type="ECO:0000259" key="2">
    <source>
        <dbReference type="Pfam" id="PF05699"/>
    </source>
</evidence>
<dbReference type="PANTHER" id="PTHR46289:SF17">
    <property type="entry name" value="HAT C-TERMINAL DIMERISATION DOMAIN-CONTAINING PROTEIN"/>
    <property type="match status" value="1"/>
</dbReference>
<evidence type="ECO:0000313" key="4">
    <source>
        <dbReference type="Proteomes" id="UP000499080"/>
    </source>
</evidence>
<name>A0A4Y2LA55_ARAVE</name>
<dbReference type="GO" id="GO:0046983">
    <property type="term" value="F:protein dimerization activity"/>
    <property type="evidence" value="ECO:0007669"/>
    <property type="project" value="InterPro"/>
</dbReference>
<reference evidence="3 4" key="1">
    <citation type="journal article" date="2019" name="Sci. Rep.">
        <title>Orb-weaving spider Araneus ventricosus genome elucidates the spidroin gene catalogue.</title>
        <authorList>
            <person name="Kono N."/>
            <person name="Nakamura H."/>
            <person name="Ohtoshi R."/>
            <person name="Moran D.A.P."/>
            <person name="Shinohara A."/>
            <person name="Yoshida Y."/>
            <person name="Fujiwara M."/>
            <person name="Mori M."/>
            <person name="Tomita M."/>
            <person name="Arakawa K."/>
        </authorList>
    </citation>
    <scope>NUCLEOTIDE SEQUENCE [LARGE SCALE GENOMIC DNA]</scope>
</reference>
<gene>
    <name evidence="3" type="ORF">AVEN_54210_1</name>
</gene>
<protein>
    <recommendedName>
        <fullName evidence="2">HAT C-terminal dimerisation domain-containing protein</fullName>
    </recommendedName>
</protein>
<accession>A0A4Y2LA55</accession>
<dbReference type="Proteomes" id="UP000499080">
    <property type="component" value="Unassembled WGS sequence"/>
</dbReference>
<dbReference type="Pfam" id="PF05699">
    <property type="entry name" value="Dimer_Tnp_hAT"/>
    <property type="match status" value="1"/>
</dbReference>
<dbReference type="EMBL" id="BGPR01005496">
    <property type="protein sequence ID" value="GBN10723.1"/>
    <property type="molecule type" value="Genomic_DNA"/>
</dbReference>
<comment type="caution">
    <text evidence="3">The sequence shown here is derived from an EMBL/GenBank/DDBJ whole genome shotgun (WGS) entry which is preliminary data.</text>
</comment>
<dbReference type="PANTHER" id="PTHR46289">
    <property type="entry name" value="52 KDA REPRESSOR OF THE INHIBITOR OF THE PROTEIN KINASE-LIKE PROTEIN-RELATED"/>
    <property type="match status" value="1"/>
</dbReference>
<dbReference type="InterPro" id="IPR008906">
    <property type="entry name" value="HATC_C_dom"/>
</dbReference>
<dbReference type="InterPro" id="IPR012337">
    <property type="entry name" value="RNaseH-like_sf"/>
</dbReference>
<dbReference type="OrthoDB" id="1739706at2759"/>
<keyword evidence="1" id="KW-0175">Coiled coil</keyword>
<organism evidence="3 4">
    <name type="scientific">Araneus ventricosus</name>
    <name type="common">Orbweaver spider</name>
    <name type="synonym">Epeira ventricosa</name>
    <dbReference type="NCBI Taxonomy" id="182803"/>
    <lineage>
        <taxon>Eukaryota</taxon>
        <taxon>Metazoa</taxon>
        <taxon>Ecdysozoa</taxon>
        <taxon>Arthropoda</taxon>
        <taxon>Chelicerata</taxon>
        <taxon>Arachnida</taxon>
        <taxon>Araneae</taxon>
        <taxon>Araneomorphae</taxon>
        <taxon>Entelegynae</taxon>
        <taxon>Araneoidea</taxon>
        <taxon>Araneidae</taxon>
        <taxon>Araneus</taxon>
    </lineage>
</organism>
<dbReference type="InterPro" id="IPR052958">
    <property type="entry name" value="IFN-induced_PKR_regulator"/>
</dbReference>
<dbReference type="SUPFAM" id="SSF53098">
    <property type="entry name" value="Ribonuclease H-like"/>
    <property type="match status" value="1"/>
</dbReference>
<evidence type="ECO:0000313" key="3">
    <source>
        <dbReference type="EMBL" id="GBN10723.1"/>
    </source>
</evidence>
<evidence type="ECO:0000256" key="1">
    <source>
        <dbReference type="SAM" id="Coils"/>
    </source>
</evidence>
<keyword evidence="4" id="KW-1185">Reference proteome</keyword>
<feature type="coiled-coil region" evidence="1">
    <location>
        <begin position="212"/>
        <end position="239"/>
    </location>
</feature>
<sequence length="338" mass="39017">MELKSISETRWACQASMLHVVCKRIKCIYTLLYKVSHSSSDSSDQIVDARGLISQFKPTFIRLIFALQAVFQLSKATSDLLQSPQLDYSEALTLLDCLKDDLMKMRKKSSLEAMWGKAASLCQEMGLEEEKKKRRKKLPLFLKNFLVESPAEKEEVDNYETYCRTIIAVIDNILSEIDRRFSNENKSIILGLRAFAPESSTFLKKEDILSFAQVYEADTDDLEIELKNMEKVMKRKENDKPSSLLGFQKYVSSIADAFFELNRLLKIACTIPVSTCTCERSFSTLRLVKNYLRNTMVEKKLKSLMVLGIHKRRSKNLDLDNIVKKFDELYPKSRIQLH</sequence>
<feature type="domain" description="HAT C-terminal dimerisation" evidence="2">
    <location>
        <begin position="230"/>
        <end position="309"/>
    </location>
</feature>